<sequence>MGCVDYNDEAKAISTNIQINPPVEFTVGGNLSDHTVTLTSNTGNTLTAKTDDKGVAEFNQIIPDVYTISASWDIDQAEYSAATGKVASEGYFATISGNVNNQLITSADKINLNTNLVAGASLLISKMYYAGSKDNNNKNYSAGQFLEIYNQTNSEIDVSGLYLGLIETNSTPAYSLANLKDVYKDSVVLCKQIFRIPTKSSHMIAPGGTIILTNSAIDHTVNGVHEFNLLTADYEAKDVTGKTVNNSATPALDLIFSSFSGISKMNILNGGPNGIIIFRTKENVASFKTTYAYGKTSGTLYSIVPKKYVIDGVDILKYSATGIDIATKHMSGDTDGGYININSINGYNGEVIYRKTSTRRGTDGHKILQDGNNSINDFQTSTTIKIREYDE</sequence>
<evidence type="ECO:0000313" key="1">
    <source>
        <dbReference type="EMBL" id="BCS85519.1"/>
    </source>
</evidence>
<reference evidence="1 2" key="1">
    <citation type="journal article" date="2022" name="Int. J. Syst. Evol. Microbiol.">
        <title>Prevotella herbatica sp. nov., a plant polysaccharide-decomposing anaerobic bacterium isolated from a methanogenic reactor.</title>
        <authorList>
            <person name="Uek A."/>
            <person name="Tonouchi A."/>
            <person name="Kaku N."/>
            <person name="Ueki K."/>
        </authorList>
    </citation>
    <scope>NUCLEOTIDE SEQUENCE [LARGE SCALE GENOMIC DNA]</scope>
    <source>
        <strain evidence="1 2">WR041</strain>
    </source>
</reference>
<dbReference type="Proteomes" id="UP001319045">
    <property type="component" value="Chromosome"/>
</dbReference>
<dbReference type="Pfam" id="PF16215">
    <property type="entry name" value="DUF4876"/>
    <property type="match status" value="1"/>
</dbReference>
<dbReference type="Gene3D" id="2.60.40.10">
    <property type="entry name" value="Immunoglobulins"/>
    <property type="match status" value="1"/>
</dbReference>
<name>A0ABM7NYC6_9BACT</name>
<protein>
    <recommendedName>
        <fullName evidence="3">LTD domain-containing protein</fullName>
    </recommendedName>
</protein>
<keyword evidence="2" id="KW-1185">Reference proteome</keyword>
<dbReference type="InterPro" id="IPR032627">
    <property type="entry name" value="DUF4876"/>
</dbReference>
<evidence type="ECO:0000313" key="2">
    <source>
        <dbReference type="Proteomes" id="UP001319045"/>
    </source>
</evidence>
<proteinExistence type="predicted"/>
<organism evidence="1 2">
    <name type="scientific">Prevotella herbatica</name>
    <dbReference type="NCBI Taxonomy" id="2801997"/>
    <lineage>
        <taxon>Bacteria</taxon>
        <taxon>Pseudomonadati</taxon>
        <taxon>Bacteroidota</taxon>
        <taxon>Bacteroidia</taxon>
        <taxon>Bacteroidales</taxon>
        <taxon>Prevotellaceae</taxon>
        <taxon>Prevotella</taxon>
    </lineage>
</organism>
<evidence type="ECO:0008006" key="3">
    <source>
        <dbReference type="Google" id="ProtNLM"/>
    </source>
</evidence>
<gene>
    <name evidence="1" type="ORF">prwr041_14120</name>
</gene>
<accession>A0ABM7NYC6</accession>
<dbReference type="EMBL" id="AP024484">
    <property type="protein sequence ID" value="BCS85519.1"/>
    <property type="molecule type" value="Genomic_DNA"/>
</dbReference>
<dbReference type="InterPro" id="IPR013783">
    <property type="entry name" value="Ig-like_fold"/>
</dbReference>
<dbReference type="SUPFAM" id="SSF49478">
    <property type="entry name" value="Cna protein B-type domain"/>
    <property type="match status" value="1"/>
</dbReference>